<feature type="domain" description="Rhodanese" evidence="2">
    <location>
        <begin position="2"/>
        <end position="36"/>
    </location>
</feature>
<dbReference type="OrthoDB" id="9802991at2"/>
<evidence type="ECO:0000259" key="3">
    <source>
        <dbReference type="PROSITE" id="PS51371"/>
    </source>
</evidence>
<dbReference type="Proteomes" id="UP000246050">
    <property type="component" value="Unassembled WGS sequence"/>
</dbReference>
<dbReference type="EMBL" id="QGKS01000302">
    <property type="protein sequence ID" value="PWR11989.1"/>
    <property type="molecule type" value="Genomic_DNA"/>
</dbReference>
<dbReference type="CDD" id="cd02205">
    <property type="entry name" value="CBS_pair_SF"/>
    <property type="match status" value="1"/>
</dbReference>
<dbReference type="SUPFAM" id="SSF52821">
    <property type="entry name" value="Rhodanese/Cell cycle control phosphatase"/>
    <property type="match status" value="1"/>
</dbReference>
<evidence type="ECO:0000256" key="1">
    <source>
        <dbReference type="PROSITE-ProRule" id="PRU00703"/>
    </source>
</evidence>
<reference evidence="4 5" key="1">
    <citation type="submission" date="2018-05" db="EMBL/GenBank/DDBJ databases">
        <title>Micromonosporas from Atacama Desert.</title>
        <authorList>
            <person name="Carro L."/>
            <person name="Golinska P."/>
            <person name="Klenk H.-P."/>
            <person name="Goodfellow M."/>
        </authorList>
    </citation>
    <scope>NUCLEOTIDE SEQUENCE [LARGE SCALE GENOMIC DNA]</scope>
    <source>
        <strain evidence="4 5">4G51</strain>
    </source>
</reference>
<dbReference type="InterPro" id="IPR001763">
    <property type="entry name" value="Rhodanese-like_dom"/>
</dbReference>
<protein>
    <recommendedName>
        <fullName evidence="6">CBS domain-containing protein</fullName>
    </recommendedName>
</protein>
<keyword evidence="1" id="KW-0129">CBS domain</keyword>
<dbReference type="AlphaFoldDB" id="A0A317DB67"/>
<evidence type="ECO:0000259" key="2">
    <source>
        <dbReference type="PROSITE" id="PS50206"/>
    </source>
</evidence>
<dbReference type="Pfam" id="PF00571">
    <property type="entry name" value="CBS"/>
    <property type="match status" value="1"/>
</dbReference>
<dbReference type="InterPro" id="IPR036873">
    <property type="entry name" value="Rhodanese-like_dom_sf"/>
</dbReference>
<gene>
    <name evidence="4" type="ORF">DKT69_25325</name>
</gene>
<proteinExistence type="predicted"/>
<accession>A0A317DB67</accession>
<name>A0A317DB67_9ACTN</name>
<dbReference type="InterPro" id="IPR000644">
    <property type="entry name" value="CBS_dom"/>
</dbReference>
<evidence type="ECO:0000313" key="5">
    <source>
        <dbReference type="Proteomes" id="UP000246050"/>
    </source>
</evidence>
<dbReference type="RefSeq" id="WP_109804010.1">
    <property type="nucleotide sequence ID" value="NZ_QGKS01000302.1"/>
</dbReference>
<dbReference type="PROSITE" id="PS50206">
    <property type="entry name" value="RHODANESE_3"/>
    <property type="match status" value="1"/>
</dbReference>
<feature type="domain" description="CBS" evidence="3">
    <location>
        <begin position="106"/>
        <end position="162"/>
    </location>
</feature>
<evidence type="ECO:0008006" key="6">
    <source>
        <dbReference type="Google" id="ProtNLM"/>
    </source>
</evidence>
<dbReference type="Gene3D" id="3.10.580.10">
    <property type="entry name" value="CBS-domain"/>
    <property type="match status" value="1"/>
</dbReference>
<dbReference type="InterPro" id="IPR046342">
    <property type="entry name" value="CBS_dom_sf"/>
</dbReference>
<dbReference type="SUPFAM" id="SSF54631">
    <property type="entry name" value="CBS-domain pair"/>
    <property type="match status" value="1"/>
</dbReference>
<sequence>MSPRAACRLEALGFTDLYDYAAGKVDWLAHNLPTEGARADAPTAGSRLRHDVPTAMPDETITTIRARVDASPYGFALVLTADRTLLGRLRHADLAADSDTPAHEVMEPGPLTLRPHEALADIESDMRDHHLTYMIVTNPEGQLLGIVHSDDLRDTNATSFDEGSRSTGSGL</sequence>
<comment type="caution">
    <text evidence="4">The sequence shown here is derived from an EMBL/GenBank/DDBJ whole genome shotgun (WGS) entry which is preliminary data.</text>
</comment>
<organism evidence="4 5">
    <name type="scientific">Micromonospora sicca</name>
    <dbReference type="NCBI Taxonomy" id="2202420"/>
    <lineage>
        <taxon>Bacteria</taxon>
        <taxon>Bacillati</taxon>
        <taxon>Actinomycetota</taxon>
        <taxon>Actinomycetes</taxon>
        <taxon>Micromonosporales</taxon>
        <taxon>Micromonosporaceae</taxon>
        <taxon>Micromonospora</taxon>
    </lineage>
</organism>
<dbReference type="PROSITE" id="PS51371">
    <property type="entry name" value="CBS"/>
    <property type="match status" value="1"/>
</dbReference>
<evidence type="ECO:0000313" key="4">
    <source>
        <dbReference type="EMBL" id="PWR11989.1"/>
    </source>
</evidence>